<dbReference type="InterPro" id="IPR050881">
    <property type="entry name" value="LL-DAP_aminotransferase"/>
</dbReference>
<dbReference type="EMBL" id="AONB01000003">
    <property type="protein sequence ID" value="EXJ12105.1"/>
    <property type="molecule type" value="Genomic_DNA"/>
</dbReference>
<dbReference type="EC" id="2.6.1.83" evidence="4"/>
<evidence type="ECO:0000256" key="3">
    <source>
        <dbReference type="ARBA" id="ARBA00022679"/>
    </source>
</evidence>
<evidence type="ECO:0000256" key="2">
    <source>
        <dbReference type="ARBA" id="ARBA00022576"/>
    </source>
</evidence>
<dbReference type="InterPro" id="IPR015422">
    <property type="entry name" value="PyrdxlP-dep_Trfase_small"/>
</dbReference>
<dbReference type="Gene3D" id="3.90.1150.10">
    <property type="entry name" value="Aspartate Aminotransferase, domain 1"/>
    <property type="match status" value="1"/>
</dbReference>
<proteinExistence type="predicted"/>
<dbReference type="GO" id="GO:0010285">
    <property type="term" value="F:L,L-diaminopimelate aminotransferase activity"/>
    <property type="evidence" value="ECO:0007669"/>
    <property type="project" value="UniProtKB-EC"/>
</dbReference>
<sequence length="120" mass="13521">MPVQHQIASIAAWKDEQHVLDNRNQYRQKFDAVIDILAPVITLTRPEASFYLWAKTPTDDTLFSKGILADQNLTLLPGSYLSREVDGINPGSGYVRMALVAEVDECVEAATRIRRYIESL</sequence>
<reference evidence="5" key="1">
    <citation type="submission" date="2012-11" db="EMBL/GenBank/DDBJ databases">
        <authorList>
            <person name="Singh A."/>
            <person name="Pinnaka A.K."/>
            <person name="Vaidya B."/>
        </authorList>
    </citation>
    <scope>NUCLEOTIDE SEQUENCE [LARGE SCALE GENOMIC DNA]</scope>
    <source>
        <strain evidence="5">AK23</strain>
    </source>
</reference>
<dbReference type="InterPro" id="IPR015424">
    <property type="entry name" value="PyrdxlP-dep_Trfase"/>
</dbReference>
<organism evidence="4 5">
    <name type="scientific">Nitrincola nitratireducens</name>
    <dbReference type="NCBI Taxonomy" id="1229521"/>
    <lineage>
        <taxon>Bacteria</taxon>
        <taxon>Pseudomonadati</taxon>
        <taxon>Pseudomonadota</taxon>
        <taxon>Gammaproteobacteria</taxon>
        <taxon>Oceanospirillales</taxon>
        <taxon>Oceanospirillaceae</taxon>
        <taxon>Nitrincola</taxon>
    </lineage>
</organism>
<evidence type="ECO:0000256" key="1">
    <source>
        <dbReference type="ARBA" id="ARBA00001933"/>
    </source>
</evidence>
<keyword evidence="2 4" id="KW-0032">Aminotransferase</keyword>
<protein>
    <submittedName>
        <fullName evidence="4">LL-diaminopimelate aminotransferase</fullName>
        <ecNumber evidence="4">2.6.1.83</ecNumber>
    </submittedName>
</protein>
<dbReference type="SUPFAM" id="SSF53383">
    <property type="entry name" value="PLP-dependent transferases"/>
    <property type="match status" value="1"/>
</dbReference>
<dbReference type="STRING" id="1229521.D791_00994"/>
<dbReference type="PANTHER" id="PTHR42832:SF3">
    <property type="entry name" value="L-GLUTAMINE--4-(METHYLSULFANYL)-2-OXOBUTANOATE AMINOTRANSFERASE"/>
    <property type="match status" value="1"/>
</dbReference>
<evidence type="ECO:0000313" key="4">
    <source>
        <dbReference type="EMBL" id="EXJ12105.1"/>
    </source>
</evidence>
<keyword evidence="3 4" id="KW-0808">Transferase</keyword>
<accession>W9VNP9</accession>
<dbReference type="AlphaFoldDB" id="W9VNP9"/>
<gene>
    <name evidence="4" type="primary">dapL_1</name>
    <name evidence="4" type="ORF">D791_00994</name>
</gene>
<comment type="caution">
    <text evidence="4">The sequence shown here is derived from an EMBL/GenBank/DDBJ whole genome shotgun (WGS) entry which is preliminary data.</text>
</comment>
<dbReference type="PATRIC" id="fig|1229521.3.peg.999"/>
<comment type="cofactor">
    <cofactor evidence="1">
        <name>pyridoxal 5'-phosphate</name>
        <dbReference type="ChEBI" id="CHEBI:597326"/>
    </cofactor>
</comment>
<dbReference type="Proteomes" id="UP000019464">
    <property type="component" value="Unassembled WGS sequence"/>
</dbReference>
<name>W9VNP9_9GAMM</name>
<reference evidence="4 5" key="2">
    <citation type="journal article" date="2015" name="Syst. Appl. Microbiol.">
        <title>Nitrincola nitratireducens sp. nov. isolated from a haloalkaline crater lake.</title>
        <authorList>
            <person name="Singh A."/>
            <person name="Vaidya B."/>
            <person name="Tanuku N.R."/>
            <person name="Pinnaka A.K."/>
        </authorList>
    </citation>
    <scope>NUCLEOTIDE SEQUENCE [LARGE SCALE GENOMIC DNA]</scope>
    <source>
        <strain evidence="4 5">AK23</strain>
    </source>
</reference>
<evidence type="ECO:0000313" key="5">
    <source>
        <dbReference type="Proteomes" id="UP000019464"/>
    </source>
</evidence>
<keyword evidence="5" id="KW-1185">Reference proteome</keyword>
<dbReference type="PANTHER" id="PTHR42832">
    <property type="entry name" value="AMINO ACID AMINOTRANSFERASE"/>
    <property type="match status" value="1"/>
</dbReference>